<dbReference type="Gene3D" id="3.40.630.30">
    <property type="match status" value="1"/>
</dbReference>
<accession>A0ABV9ESU5</accession>
<dbReference type="InterPro" id="IPR016181">
    <property type="entry name" value="Acyl_CoA_acyltransferase"/>
</dbReference>
<dbReference type="Pfam" id="PF13508">
    <property type="entry name" value="Acetyltransf_7"/>
    <property type="match status" value="1"/>
</dbReference>
<protein>
    <submittedName>
        <fullName evidence="2">GNAT family N-acetyltransferase</fullName>
        <ecNumber evidence="2">2.3.-.-</ecNumber>
    </submittedName>
</protein>
<evidence type="ECO:0000259" key="1">
    <source>
        <dbReference type="PROSITE" id="PS51186"/>
    </source>
</evidence>
<dbReference type="GO" id="GO:0016746">
    <property type="term" value="F:acyltransferase activity"/>
    <property type="evidence" value="ECO:0007669"/>
    <property type="project" value="UniProtKB-KW"/>
</dbReference>
<dbReference type="RefSeq" id="WP_262846067.1">
    <property type="nucleotide sequence ID" value="NZ_JANZYP010000044.1"/>
</dbReference>
<evidence type="ECO:0000313" key="3">
    <source>
        <dbReference type="Proteomes" id="UP001595891"/>
    </source>
</evidence>
<reference evidence="3" key="1">
    <citation type="journal article" date="2019" name="Int. J. Syst. Evol. Microbiol.">
        <title>The Global Catalogue of Microorganisms (GCM) 10K type strain sequencing project: providing services to taxonomists for standard genome sequencing and annotation.</title>
        <authorList>
            <consortium name="The Broad Institute Genomics Platform"/>
            <consortium name="The Broad Institute Genome Sequencing Center for Infectious Disease"/>
            <person name="Wu L."/>
            <person name="Ma J."/>
        </authorList>
    </citation>
    <scope>NUCLEOTIDE SEQUENCE [LARGE SCALE GENOMIC DNA]</scope>
    <source>
        <strain evidence="3">CCUG 49560</strain>
    </source>
</reference>
<dbReference type="InterPro" id="IPR000182">
    <property type="entry name" value="GNAT_dom"/>
</dbReference>
<organism evidence="2 3">
    <name type="scientific">Sphaerisporangium corydalis</name>
    <dbReference type="NCBI Taxonomy" id="1441875"/>
    <lineage>
        <taxon>Bacteria</taxon>
        <taxon>Bacillati</taxon>
        <taxon>Actinomycetota</taxon>
        <taxon>Actinomycetes</taxon>
        <taxon>Streptosporangiales</taxon>
        <taxon>Streptosporangiaceae</taxon>
        <taxon>Sphaerisporangium</taxon>
    </lineage>
</organism>
<proteinExistence type="predicted"/>
<sequence length="157" mass="17744">MGDTVIRRAEISDVRALAELRWRFKTEDEDAGIPQDEAEFVAGCQEWLRARIAGPWRAWLAEGDGRPCGHVFLCLVEKVPSPYPGPDMLGYVTNFYVTPERRDQGIGGALMTALNRYAHDHDLDTLIVWPSHRSAPLYRRHGYDSPTELLELPIAPT</sequence>
<name>A0ABV9ESU5_9ACTN</name>
<evidence type="ECO:0000313" key="2">
    <source>
        <dbReference type="EMBL" id="MFC4591904.1"/>
    </source>
</evidence>
<keyword evidence="2" id="KW-0808">Transferase</keyword>
<keyword evidence="2" id="KW-0012">Acyltransferase</keyword>
<dbReference type="Proteomes" id="UP001595891">
    <property type="component" value="Unassembled WGS sequence"/>
</dbReference>
<dbReference type="SUPFAM" id="SSF55729">
    <property type="entry name" value="Acyl-CoA N-acyltransferases (Nat)"/>
    <property type="match status" value="1"/>
</dbReference>
<feature type="domain" description="N-acetyltransferase" evidence="1">
    <location>
        <begin position="4"/>
        <end position="157"/>
    </location>
</feature>
<keyword evidence="3" id="KW-1185">Reference proteome</keyword>
<dbReference type="PROSITE" id="PS51186">
    <property type="entry name" value="GNAT"/>
    <property type="match status" value="1"/>
</dbReference>
<comment type="caution">
    <text evidence="2">The sequence shown here is derived from an EMBL/GenBank/DDBJ whole genome shotgun (WGS) entry which is preliminary data.</text>
</comment>
<gene>
    <name evidence="2" type="ORF">ACFO8L_37855</name>
</gene>
<dbReference type="CDD" id="cd04301">
    <property type="entry name" value="NAT_SF"/>
    <property type="match status" value="1"/>
</dbReference>
<dbReference type="EC" id="2.3.-.-" evidence="2"/>
<dbReference type="EMBL" id="JBHSFN010000039">
    <property type="protein sequence ID" value="MFC4591904.1"/>
    <property type="molecule type" value="Genomic_DNA"/>
</dbReference>